<dbReference type="AlphaFoldDB" id="A0A0F9MTC3"/>
<keyword evidence="1" id="KW-0472">Membrane</keyword>
<keyword evidence="1" id="KW-0812">Transmembrane</keyword>
<accession>A0A0F9MTC3</accession>
<gene>
    <name evidence="2" type="ORF">LCGC14_1115820</name>
</gene>
<evidence type="ECO:0000256" key="1">
    <source>
        <dbReference type="SAM" id="Phobius"/>
    </source>
</evidence>
<evidence type="ECO:0000313" key="2">
    <source>
        <dbReference type="EMBL" id="KKN02632.1"/>
    </source>
</evidence>
<comment type="caution">
    <text evidence="2">The sequence shown here is derived from an EMBL/GenBank/DDBJ whole genome shotgun (WGS) entry which is preliminary data.</text>
</comment>
<name>A0A0F9MTC3_9ZZZZ</name>
<protein>
    <submittedName>
        <fullName evidence="2">Uncharacterized protein</fullName>
    </submittedName>
</protein>
<reference evidence="2" key="1">
    <citation type="journal article" date="2015" name="Nature">
        <title>Complex archaea that bridge the gap between prokaryotes and eukaryotes.</title>
        <authorList>
            <person name="Spang A."/>
            <person name="Saw J.H."/>
            <person name="Jorgensen S.L."/>
            <person name="Zaremba-Niedzwiedzka K."/>
            <person name="Martijn J."/>
            <person name="Lind A.E."/>
            <person name="van Eijk R."/>
            <person name="Schleper C."/>
            <person name="Guy L."/>
            <person name="Ettema T.J."/>
        </authorList>
    </citation>
    <scope>NUCLEOTIDE SEQUENCE</scope>
</reference>
<sequence length="29" mass="3108">MIGLSLAEMIGFWVFILLYGGIIIIGIPG</sequence>
<keyword evidence="1" id="KW-1133">Transmembrane helix</keyword>
<organism evidence="2">
    <name type="scientific">marine sediment metagenome</name>
    <dbReference type="NCBI Taxonomy" id="412755"/>
    <lineage>
        <taxon>unclassified sequences</taxon>
        <taxon>metagenomes</taxon>
        <taxon>ecological metagenomes</taxon>
    </lineage>
</organism>
<feature type="transmembrane region" description="Helical" evidence="1">
    <location>
        <begin position="6"/>
        <end position="27"/>
    </location>
</feature>
<proteinExistence type="predicted"/>
<dbReference type="EMBL" id="LAZR01005127">
    <property type="protein sequence ID" value="KKN02632.1"/>
    <property type="molecule type" value="Genomic_DNA"/>
</dbReference>